<dbReference type="RefSeq" id="WP_099151687.1">
    <property type="nucleotide sequence ID" value="NZ_PDUD01000023.1"/>
</dbReference>
<accession>A0A2D0N9U1</accession>
<evidence type="ECO:0000313" key="2">
    <source>
        <dbReference type="EMBL" id="PHN05140.1"/>
    </source>
</evidence>
<feature type="signal peptide" evidence="1">
    <location>
        <begin position="1"/>
        <end position="24"/>
    </location>
</feature>
<evidence type="ECO:0000256" key="1">
    <source>
        <dbReference type="SAM" id="SignalP"/>
    </source>
</evidence>
<reference evidence="2 3" key="1">
    <citation type="submission" date="2017-10" db="EMBL/GenBank/DDBJ databases">
        <title>The draft genome sequence of Lewinella nigricans NBRC 102662.</title>
        <authorList>
            <person name="Wang K."/>
        </authorList>
    </citation>
    <scope>NUCLEOTIDE SEQUENCE [LARGE SCALE GENOMIC DNA]</scope>
    <source>
        <strain evidence="2 3">NBRC 102662</strain>
    </source>
</reference>
<comment type="caution">
    <text evidence="2">The sequence shown here is derived from an EMBL/GenBank/DDBJ whole genome shotgun (WGS) entry which is preliminary data.</text>
</comment>
<keyword evidence="3" id="KW-1185">Reference proteome</keyword>
<proteinExistence type="predicted"/>
<feature type="chain" id="PRO_5012903653" description="DUF1579 domain-containing protein" evidence="1">
    <location>
        <begin position="25"/>
        <end position="189"/>
    </location>
</feature>
<evidence type="ECO:0008006" key="4">
    <source>
        <dbReference type="Google" id="ProtNLM"/>
    </source>
</evidence>
<dbReference type="InterPro" id="IPR011473">
    <property type="entry name" value="DUF1579"/>
</dbReference>
<sequence>MKRMVLITTLIFSFFTAIFSSAQAPLHQLDLLAIGPNENAAEATLDWDKLIGEWDIKMERVGPSGAVVSSRPGSWNIFYVLDGYVIQDAFKLDQTGGEPFQFVGLRIFDEAAKRWKQVTIDNYEKRLEFAEGTSNQDKVMLNYTHQSGAELRSTYYNISKDGFEWKQEKLDKHTGTWNMGMRVIATRKR</sequence>
<dbReference type="OrthoDB" id="9814425at2"/>
<dbReference type="Pfam" id="PF07617">
    <property type="entry name" value="DUF1579"/>
    <property type="match status" value="1"/>
</dbReference>
<dbReference type="Proteomes" id="UP000223913">
    <property type="component" value="Unassembled WGS sequence"/>
</dbReference>
<dbReference type="AlphaFoldDB" id="A0A2D0N9U1"/>
<protein>
    <recommendedName>
        <fullName evidence="4">DUF1579 domain-containing protein</fullName>
    </recommendedName>
</protein>
<name>A0A2D0N9U1_FLAN2</name>
<organism evidence="2 3">
    <name type="scientific">Flavilitoribacter nigricans (strain ATCC 23147 / DSM 23189 / NBRC 102662 / NCIMB 1420 / SS-2)</name>
    <name type="common">Lewinella nigricans</name>
    <dbReference type="NCBI Taxonomy" id="1122177"/>
    <lineage>
        <taxon>Bacteria</taxon>
        <taxon>Pseudomonadati</taxon>
        <taxon>Bacteroidota</taxon>
        <taxon>Saprospiria</taxon>
        <taxon>Saprospirales</taxon>
        <taxon>Lewinellaceae</taxon>
        <taxon>Flavilitoribacter</taxon>
    </lineage>
</organism>
<dbReference type="EMBL" id="PDUD01000023">
    <property type="protein sequence ID" value="PHN05140.1"/>
    <property type="molecule type" value="Genomic_DNA"/>
</dbReference>
<gene>
    <name evidence="2" type="ORF">CRP01_19160</name>
</gene>
<keyword evidence="1" id="KW-0732">Signal</keyword>
<evidence type="ECO:0000313" key="3">
    <source>
        <dbReference type="Proteomes" id="UP000223913"/>
    </source>
</evidence>